<evidence type="ECO:0000313" key="2">
    <source>
        <dbReference type="EMBL" id="KAF5379847.1"/>
    </source>
</evidence>
<sequence length="147" mass="17046">MVRHAKRARQEISDSELEKVKNIQDCQLTDMPDAEVFYVPSFVDETTAAEWYTGLIELDSWYQPMLKVYGKEVLQSRKIAAYATEPTLTLKYSGQMVDMKYEYPSLLRSIQDKVEGKLGVTFNHVLLNLYEDGTVYIGNHRDNLENR</sequence>
<dbReference type="AlphaFoldDB" id="A0A8H5HAR4"/>
<dbReference type="OrthoDB" id="545910at2759"/>
<evidence type="ECO:0000313" key="3">
    <source>
        <dbReference type="Proteomes" id="UP000565441"/>
    </source>
</evidence>
<protein>
    <recommendedName>
        <fullName evidence="1">Alpha-ketoglutarate-dependent dioxygenase AlkB-like domain-containing protein</fullName>
    </recommendedName>
</protein>
<dbReference type="GO" id="GO:0006307">
    <property type="term" value="P:DNA alkylation repair"/>
    <property type="evidence" value="ECO:0007669"/>
    <property type="project" value="InterPro"/>
</dbReference>
<evidence type="ECO:0000259" key="1">
    <source>
        <dbReference type="Pfam" id="PF13532"/>
    </source>
</evidence>
<gene>
    <name evidence="2" type="ORF">D9615_005823</name>
</gene>
<reference evidence="2 3" key="1">
    <citation type="journal article" date="2020" name="ISME J.">
        <title>Uncovering the hidden diversity of litter-decomposition mechanisms in mushroom-forming fungi.</title>
        <authorList>
            <person name="Floudas D."/>
            <person name="Bentzer J."/>
            <person name="Ahren D."/>
            <person name="Johansson T."/>
            <person name="Persson P."/>
            <person name="Tunlid A."/>
        </authorList>
    </citation>
    <scope>NUCLEOTIDE SEQUENCE [LARGE SCALE GENOMIC DNA]</scope>
    <source>
        <strain evidence="2 3">CBS 661.87</strain>
    </source>
</reference>
<dbReference type="PANTHER" id="PTHR31212:SF4">
    <property type="entry name" value="ALPHA-KETOGLUTARATE-DEPENDENT DIOXYGENASE ALKB HOMOLOG 3"/>
    <property type="match status" value="1"/>
</dbReference>
<comment type="caution">
    <text evidence="2">The sequence shown here is derived from an EMBL/GenBank/DDBJ whole genome shotgun (WGS) entry which is preliminary data.</text>
</comment>
<dbReference type="SUPFAM" id="SSF51197">
    <property type="entry name" value="Clavaminate synthase-like"/>
    <property type="match status" value="1"/>
</dbReference>
<dbReference type="InterPro" id="IPR027450">
    <property type="entry name" value="AlkB-like"/>
</dbReference>
<dbReference type="InterPro" id="IPR037151">
    <property type="entry name" value="AlkB-like_sf"/>
</dbReference>
<dbReference type="Pfam" id="PF13532">
    <property type="entry name" value="2OG-FeII_Oxy_2"/>
    <property type="match status" value="1"/>
</dbReference>
<dbReference type="InterPro" id="IPR032854">
    <property type="entry name" value="ALKBH3"/>
</dbReference>
<dbReference type="Gene3D" id="2.60.120.590">
    <property type="entry name" value="Alpha-ketoglutarate-dependent dioxygenase AlkB-like"/>
    <property type="match status" value="1"/>
</dbReference>
<dbReference type="PANTHER" id="PTHR31212">
    <property type="entry name" value="ALPHA-KETOGLUTARATE-DEPENDENT DIOXYGENASE ALKB HOMOLOG 3"/>
    <property type="match status" value="1"/>
</dbReference>
<dbReference type="Proteomes" id="UP000565441">
    <property type="component" value="Unassembled WGS sequence"/>
</dbReference>
<feature type="domain" description="Alpha-ketoglutarate-dependent dioxygenase AlkB-like" evidence="1">
    <location>
        <begin position="37"/>
        <end position="145"/>
    </location>
</feature>
<dbReference type="EMBL" id="JAACJP010000015">
    <property type="protein sequence ID" value="KAF5379847.1"/>
    <property type="molecule type" value="Genomic_DNA"/>
</dbReference>
<organism evidence="2 3">
    <name type="scientific">Tricholomella constricta</name>
    <dbReference type="NCBI Taxonomy" id="117010"/>
    <lineage>
        <taxon>Eukaryota</taxon>
        <taxon>Fungi</taxon>
        <taxon>Dikarya</taxon>
        <taxon>Basidiomycota</taxon>
        <taxon>Agaricomycotina</taxon>
        <taxon>Agaricomycetes</taxon>
        <taxon>Agaricomycetidae</taxon>
        <taxon>Agaricales</taxon>
        <taxon>Tricholomatineae</taxon>
        <taxon>Lyophyllaceae</taxon>
        <taxon>Tricholomella</taxon>
    </lineage>
</organism>
<accession>A0A8H5HAR4</accession>
<name>A0A8H5HAR4_9AGAR</name>
<keyword evidence="3" id="KW-1185">Reference proteome</keyword>
<dbReference type="GO" id="GO:0051213">
    <property type="term" value="F:dioxygenase activity"/>
    <property type="evidence" value="ECO:0007669"/>
    <property type="project" value="InterPro"/>
</dbReference>
<proteinExistence type="predicted"/>